<keyword evidence="1" id="KW-0812">Transmembrane</keyword>
<dbReference type="KEGG" id="asim:FE240_01885"/>
<reference evidence="3 4" key="1">
    <citation type="submission" date="2019-05" db="EMBL/GenBank/DDBJ databases">
        <title>OXA-830, a novel chromosomally encoded expanded-spectrum class D beta-lactamase in Aeromonas simiae.</title>
        <authorList>
            <person name="Zhou W."/>
            <person name="Chen Q."/>
        </authorList>
    </citation>
    <scope>NUCLEOTIDE SEQUENCE [LARGE SCALE GENOMIC DNA]</scope>
    <source>
        <strain evidence="3 4">A6</strain>
    </source>
</reference>
<feature type="transmembrane region" description="Helical" evidence="1">
    <location>
        <begin position="206"/>
        <end position="226"/>
    </location>
</feature>
<feature type="transmembrane region" description="Helical" evidence="1">
    <location>
        <begin position="233"/>
        <end position="252"/>
    </location>
</feature>
<dbReference type="EMBL" id="CP040449">
    <property type="protein sequence ID" value="QFI53563.1"/>
    <property type="molecule type" value="Genomic_DNA"/>
</dbReference>
<keyword evidence="1" id="KW-0472">Membrane</keyword>
<dbReference type="SUPFAM" id="SSF103481">
    <property type="entry name" value="Multidrug resistance efflux transporter EmrE"/>
    <property type="match status" value="2"/>
</dbReference>
<organism evidence="3 4">
    <name type="scientific">Aeromonas simiae</name>
    <dbReference type="NCBI Taxonomy" id="218936"/>
    <lineage>
        <taxon>Bacteria</taxon>
        <taxon>Pseudomonadati</taxon>
        <taxon>Pseudomonadota</taxon>
        <taxon>Gammaproteobacteria</taxon>
        <taxon>Aeromonadales</taxon>
        <taxon>Aeromonadaceae</taxon>
        <taxon>Aeromonas</taxon>
    </lineage>
</organism>
<dbReference type="Proteomes" id="UP000594034">
    <property type="component" value="Chromosome"/>
</dbReference>
<feature type="domain" description="EamA" evidence="2">
    <location>
        <begin position="145"/>
        <end position="271"/>
    </location>
</feature>
<dbReference type="GO" id="GO:0016020">
    <property type="term" value="C:membrane"/>
    <property type="evidence" value="ECO:0007669"/>
    <property type="project" value="InterPro"/>
</dbReference>
<feature type="domain" description="EamA" evidence="2">
    <location>
        <begin position="8"/>
        <end position="138"/>
    </location>
</feature>
<dbReference type="InterPro" id="IPR037185">
    <property type="entry name" value="EmrE-like"/>
</dbReference>
<accession>A0A5J6WV24</accession>
<dbReference type="Pfam" id="PF00892">
    <property type="entry name" value="EamA"/>
    <property type="match status" value="2"/>
</dbReference>
<keyword evidence="1" id="KW-1133">Transmembrane helix</keyword>
<feature type="transmembrane region" description="Helical" evidence="1">
    <location>
        <begin position="39"/>
        <end position="59"/>
    </location>
</feature>
<dbReference type="PANTHER" id="PTHR22911:SF103">
    <property type="entry name" value="BLR2811 PROTEIN"/>
    <property type="match status" value="1"/>
</dbReference>
<dbReference type="RefSeq" id="WP_193003159.1">
    <property type="nucleotide sequence ID" value="NZ_CP040449.1"/>
</dbReference>
<protein>
    <submittedName>
        <fullName evidence="3">DMT family transporter</fullName>
    </submittedName>
</protein>
<dbReference type="PANTHER" id="PTHR22911">
    <property type="entry name" value="ACYL-MALONYL CONDENSING ENZYME-RELATED"/>
    <property type="match status" value="1"/>
</dbReference>
<feature type="transmembrane region" description="Helical" evidence="1">
    <location>
        <begin position="71"/>
        <end position="92"/>
    </location>
</feature>
<evidence type="ECO:0000313" key="4">
    <source>
        <dbReference type="Proteomes" id="UP000594034"/>
    </source>
</evidence>
<sequence length="293" mass="31863">MRSNAVAMGIFYLVLGNLVAVFSDALVKVLDPDQPVFQFVFFRQVSAALMLLPLLLWSLRRHPPEALRWHLLRSHIWAVGVVMMVIALTRLPLATANALFYAAPLLMVPLAVWLAGEALSRQKVVTALLGFAGVLIVLRPTEVNWAALAALGVALTMALNNLLIKRLPSHQPVVQTLFFTNVLSMPLVLALAWWEGEPWQWQMLGPAFGSSALIVVYAGLCVLAYRQAEASRIASAEYTGLLVAVGLGVWLFGEQPDLPLLIGSLCIVLPLIAMARSGSKPDEAPKKAQVTSN</sequence>
<feature type="transmembrane region" description="Helical" evidence="1">
    <location>
        <begin position="98"/>
        <end position="116"/>
    </location>
</feature>
<feature type="transmembrane region" description="Helical" evidence="1">
    <location>
        <begin position="176"/>
        <end position="194"/>
    </location>
</feature>
<feature type="transmembrane region" description="Helical" evidence="1">
    <location>
        <begin position="258"/>
        <end position="277"/>
    </location>
</feature>
<feature type="transmembrane region" description="Helical" evidence="1">
    <location>
        <begin position="145"/>
        <end position="164"/>
    </location>
</feature>
<feature type="transmembrane region" description="Helical" evidence="1">
    <location>
        <begin position="123"/>
        <end position="139"/>
    </location>
</feature>
<evidence type="ECO:0000256" key="1">
    <source>
        <dbReference type="SAM" id="Phobius"/>
    </source>
</evidence>
<evidence type="ECO:0000313" key="3">
    <source>
        <dbReference type="EMBL" id="QFI53563.1"/>
    </source>
</evidence>
<dbReference type="InterPro" id="IPR000620">
    <property type="entry name" value="EamA_dom"/>
</dbReference>
<dbReference type="AlphaFoldDB" id="A0A5J6WV24"/>
<keyword evidence="4" id="KW-1185">Reference proteome</keyword>
<evidence type="ECO:0000259" key="2">
    <source>
        <dbReference type="Pfam" id="PF00892"/>
    </source>
</evidence>
<proteinExistence type="predicted"/>
<gene>
    <name evidence="3" type="ORF">FE240_01885</name>
</gene>
<name>A0A5J6WV24_9GAMM</name>